<proteinExistence type="predicted"/>
<evidence type="ECO:0000313" key="3">
    <source>
        <dbReference type="Proteomes" id="UP000612956"/>
    </source>
</evidence>
<dbReference type="Proteomes" id="UP000612956">
    <property type="component" value="Unassembled WGS sequence"/>
</dbReference>
<organism evidence="2 3">
    <name type="scientific">Nocardia camponoti</name>
    <dbReference type="NCBI Taxonomy" id="1616106"/>
    <lineage>
        <taxon>Bacteria</taxon>
        <taxon>Bacillati</taxon>
        <taxon>Actinomycetota</taxon>
        <taxon>Actinomycetes</taxon>
        <taxon>Mycobacteriales</taxon>
        <taxon>Nocardiaceae</taxon>
        <taxon>Nocardia</taxon>
    </lineage>
</organism>
<dbReference type="EMBL" id="BMMW01000002">
    <property type="protein sequence ID" value="GGK54848.1"/>
    <property type="molecule type" value="Genomic_DNA"/>
</dbReference>
<dbReference type="AlphaFoldDB" id="A0A917QKE5"/>
<feature type="region of interest" description="Disordered" evidence="1">
    <location>
        <begin position="1"/>
        <end position="38"/>
    </location>
</feature>
<sequence>MCPKVMAPGNVDSATGEASDQEAHAAAAPPVDAQAMTPEQLHALIDRLVFTDERLEVELASDTEADCEPGMWARPIAMTDDLDLRSQLRARELQLSRSAYIRRLVEQDLKAAYGREQPNHP</sequence>
<accession>A0A917QKE5</accession>
<protein>
    <recommendedName>
        <fullName evidence="4">Ribbon-helix-helix protein, CopG family</fullName>
    </recommendedName>
</protein>
<feature type="compositionally biased region" description="Low complexity" evidence="1">
    <location>
        <begin position="24"/>
        <end position="35"/>
    </location>
</feature>
<name>A0A917QKE5_9NOCA</name>
<gene>
    <name evidence="2" type="ORF">GCM10011591_28390</name>
</gene>
<reference evidence="2" key="1">
    <citation type="journal article" date="2014" name="Int. J. Syst. Evol. Microbiol.">
        <title>Complete genome sequence of Corynebacterium casei LMG S-19264T (=DSM 44701T), isolated from a smear-ripened cheese.</title>
        <authorList>
            <consortium name="US DOE Joint Genome Institute (JGI-PGF)"/>
            <person name="Walter F."/>
            <person name="Albersmeier A."/>
            <person name="Kalinowski J."/>
            <person name="Ruckert C."/>
        </authorList>
    </citation>
    <scope>NUCLEOTIDE SEQUENCE</scope>
    <source>
        <strain evidence="2">CGMCC 4.7278</strain>
    </source>
</reference>
<evidence type="ECO:0000256" key="1">
    <source>
        <dbReference type="SAM" id="MobiDB-lite"/>
    </source>
</evidence>
<evidence type="ECO:0008006" key="4">
    <source>
        <dbReference type="Google" id="ProtNLM"/>
    </source>
</evidence>
<keyword evidence="3" id="KW-1185">Reference proteome</keyword>
<comment type="caution">
    <text evidence="2">The sequence shown here is derived from an EMBL/GenBank/DDBJ whole genome shotgun (WGS) entry which is preliminary data.</text>
</comment>
<evidence type="ECO:0000313" key="2">
    <source>
        <dbReference type="EMBL" id="GGK54848.1"/>
    </source>
</evidence>
<reference evidence="2" key="2">
    <citation type="submission" date="2020-09" db="EMBL/GenBank/DDBJ databases">
        <authorList>
            <person name="Sun Q."/>
            <person name="Zhou Y."/>
        </authorList>
    </citation>
    <scope>NUCLEOTIDE SEQUENCE</scope>
    <source>
        <strain evidence="2">CGMCC 4.7278</strain>
    </source>
</reference>